<reference evidence="1" key="1">
    <citation type="submission" date="2021-03" db="EMBL/GenBank/DDBJ databases">
        <authorList>
            <person name="So Y."/>
        </authorList>
    </citation>
    <scope>NUCLEOTIDE SEQUENCE</scope>
    <source>
        <strain evidence="1">SG15</strain>
    </source>
</reference>
<comment type="caution">
    <text evidence="1">The sequence shown here is derived from an EMBL/GenBank/DDBJ whole genome shotgun (WGS) entry which is preliminary data.</text>
</comment>
<dbReference type="AlphaFoldDB" id="A0A940N092"/>
<proteinExistence type="predicted"/>
<organism evidence="1 2">
    <name type="scientific">Roseomonas indoligenes</name>
    <dbReference type="NCBI Taxonomy" id="2820811"/>
    <lineage>
        <taxon>Bacteria</taxon>
        <taxon>Pseudomonadati</taxon>
        <taxon>Pseudomonadota</taxon>
        <taxon>Alphaproteobacteria</taxon>
        <taxon>Acetobacterales</taxon>
        <taxon>Roseomonadaceae</taxon>
        <taxon>Roseomonas</taxon>
    </lineage>
</organism>
<dbReference type="Proteomes" id="UP000677537">
    <property type="component" value="Unassembled WGS sequence"/>
</dbReference>
<accession>A0A940N092</accession>
<dbReference type="RefSeq" id="WP_209374206.1">
    <property type="nucleotide sequence ID" value="NZ_JAGIZA010000007.1"/>
</dbReference>
<name>A0A940N092_9PROT</name>
<keyword evidence="2" id="KW-1185">Reference proteome</keyword>
<evidence type="ECO:0000313" key="2">
    <source>
        <dbReference type="Proteomes" id="UP000677537"/>
    </source>
</evidence>
<evidence type="ECO:0000313" key="1">
    <source>
        <dbReference type="EMBL" id="MBP0493711.1"/>
    </source>
</evidence>
<gene>
    <name evidence="1" type="ORF">J5Y10_13070</name>
</gene>
<sequence length="72" mass="7782">MSEETGETSPMAGAIAAAQAAFAADELIRDQPAGTPGRRERMARIIHEIADAWEVERVDLTMALTQASVRKN</sequence>
<dbReference type="EMBL" id="JAGIZA010000007">
    <property type="protein sequence ID" value="MBP0493711.1"/>
    <property type="molecule type" value="Genomic_DNA"/>
</dbReference>
<protein>
    <submittedName>
        <fullName evidence="1">Uncharacterized protein</fullName>
    </submittedName>
</protein>